<dbReference type="RefSeq" id="WP_073209592.1">
    <property type="nucleotide sequence ID" value="NZ_FRBD01000017.1"/>
</dbReference>
<proteinExistence type="predicted"/>
<keyword evidence="1" id="KW-0732">Signal</keyword>
<protein>
    <recommendedName>
        <fullName evidence="4">HEAT repeat domain-containing protein</fullName>
    </recommendedName>
</protein>
<name>A0A1M6WKH6_XYLRU</name>
<dbReference type="OrthoDB" id="1071568at2"/>
<dbReference type="AlphaFoldDB" id="A0A1M6WKH6"/>
<dbReference type="Proteomes" id="UP000184130">
    <property type="component" value="Unassembled WGS sequence"/>
</dbReference>
<evidence type="ECO:0008006" key="4">
    <source>
        <dbReference type="Google" id="ProtNLM"/>
    </source>
</evidence>
<evidence type="ECO:0000313" key="3">
    <source>
        <dbReference type="Proteomes" id="UP000184130"/>
    </source>
</evidence>
<feature type="signal peptide" evidence="1">
    <location>
        <begin position="1"/>
        <end position="21"/>
    </location>
</feature>
<dbReference type="EMBL" id="FRBD01000017">
    <property type="protein sequence ID" value="SHK94282.1"/>
    <property type="molecule type" value="Genomic_DNA"/>
</dbReference>
<reference evidence="2 3" key="1">
    <citation type="submission" date="2016-11" db="EMBL/GenBank/DDBJ databases">
        <authorList>
            <person name="Jaros S."/>
            <person name="Januszkiewicz K."/>
            <person name="Wedrychowicz H."/>
        </authorList>
    </citation>
    <scope>NUCLEOTIDE SEQUENCE [LARGE SCALE GENOMIC DNA]</scope>
    <source>
        <strain evidence="2 3">KHT3</strain>
    </source>
</reference>
<sequence>MKSKYFFLSAMLLAMPSTMMAQQNIKKAFDALLNDKVTENKTRHVLDRDPETGRMTALADVYDLTISSSSALNRLNDVRKAFDKDRKDAYSVNSGLREKDGEGVETESFSSLFESLGFAPVTLFVGDGRHQSVSIGSMKGSEYIYACFADKDDPDHRYRYAYALEWAEKAKKTKVRLAVTYALRPEARDGKAKKTNVSRVIVNGKDVINESATTGSGEGKVMNRIFINGKKYKGGSADNDKILLEGIKINGKDVDIDGIRDIIEENMNNGGNMINIDSLLANRARTPESWLSEFNAYKRLFLKNPDGSTATHYATSIYSLCKKSAILEPDEKTLVINELTKLKEKTTDELIQNVFEMSIKKLKE</sequence>
<evidence type="ECO:0000313" key="2">
    <source>
        <dbReference type="EMBL" id="SHK94282.1"/>
    </source>
</evidence>
<gene>
    <name evidence="2" type="ORF">SAMN05216463_11719</name>
</gene>
<feature type="chain" id="PRO_5012771032" description="HEAT repeat domain-containing protein" evidence="1">
    <location>
        <begin position="22"/>
        <end position="364"/>
    </location>
</feature>
<evidence type="ECO:0000256" key="1">
    <source>
        <dbReference type="SAM" id="SignalP"/>
    </source>
</evidence>
<accession>A0A1M6WKH6</accession>
<organism evidence="2 3">
    <name type="scientific">Xylanibacter ruminicola</name>
    <name type="common">Prevotella ruminicola</name>
    <dbReference type="NCBI Taxonomy" id="839"/>
    <lineage>
        <taxon>Bacteria</taxon>
        <taxon>Pseudomonadati</taxon>
        <taxon>Bacteroidota</taxon>
        <taxon>Bacteroidia</taxon>
        <taxon>Bacteroidales</taxon>
        <taxon>Prevotellaceae</taxon>
        <taxon>Xylanibacter</taxon>
    </lineage>
</organism>